<feature type="repeat" description="PPR" evidence="2">
    <location>
        <begin position="384"/>
        <end position="418"/>
    </location>
</feature>
<dbReference type="SUPFAM" id="SSF48452">
    <property type="entry name" value="TPR-like"/>
    <property type="match status" value="1"/>
</dbReference>
<sequence length="655" mass="71424">MEDFQRQREDLARGFQACGDEGSADALAQGKFLHSQAARLGLDRDELLAKNIVHMYLRCGSIPGARQVFDNLHDRDVILWTAMITAYARNGDFQQGMALLRAMLLDGVAPNKITILAALGTTDCVVEARSIHRILAVESGLEWDVSVGTAIVSMYCRCGSLEDAIDHFEQMPVKNVVTWSVAMAGCKELHRPELGLEIFRGMLLEGAAVDKITLVTLLDLCSSCEDVVVGGEILPDDLLERFGEEIETNVIVGTALVNLYAKGGDLERACGVFSRMKNRNVVTWTALITAHCCCNRDEQALEIFRQMQLEGVRPNAVVFVNVLNACCSMPAAGRTVLELLLHGVMVDSGVAVDVGVGTALMNLYARSKLPEHGHRVFLEMEEHTTVSWTAMIACFAQNSRNAEALGLYRRMHLEGHRADAKTFTTILLACSSLIALPEVRSIHSCVHESGFHINDAVSTTLMSAYGKCGTLEDASRIFLHSSSTNPLNTSRWSSMIATSARHGCAAEAVAIFHLMQQEGARADDVTLLCVLAACSHGGMTAKAVEFFVSMIHDYKVGRTGDHCSCMADLLGRNGRLEDAEELIRKMPFQAAASVWMTLLGACRTHGDLPRAKEASDQVSGINPEHAQSYIVLSNVYAESGTKQDHRCSRTSCLAQ</sequence>
<name>D8SY89_SELML</name>
<evidence type="ECO:0000256" key="2">
    <source>
        <dbReference type="PROSITE-ProRule" id="PRU00708"/>
    </source>
</evidence>
<evidence type="ECO:0000313" key="4">
    <source>
        <dbReference type="Proteomes" id="UP000001514"/>
    </source>
</evidence>
<dbReference type="Gramene" id="EFJ10659">
    <property type="protein sequence ID" value="EFJ10659"/>
    <property type="gene ID" value="SELMODRAFT_127736"/>
</dbReference>
<dbReference type="Proteomes" id="UP000001514">
    <property type="component" value="Unassembled WGS sequence"/>
</dbReference>
<dbReference type="FunCoup" id="D8SY89">
    <property type="interactions" value="71"/>
</dbReference>
<dbReference type="Pfam" id="PF13041">
    <property type="entry name" value="PPR_2"/>
    <property type="match status" value="2"/>
</dbReference>
<organism evidence="4">
    <name type="scientific">Selaginella moellendorffii</name>
    <name type="common">Spikemoss</name>
    <dbReference type="NCBI Taxonomy" id="88036"/>
    <lineage>
        <taxon>Eukaryota</taxon>
        <taxon>Viridiplantae</taxon>
        <taxon>Streptophyta</taxon>
        <taxon>Embryophyta</taxon>
        <taxon>Tracheophyta</taxon>
        <taxon>Lycopodiopsida</taxon>
        <taxon>Selaginellales</taxon>
        <taxon>Selaginellaceae</taxon>
        <taxon>Selaginella</taxon>
    </lineage>
</organism>
<feature type="repeat" description="PPR" evidence="2">
    <location>
        <begin position="76"/>
        <end position="110"/>
    </location>
</feature>
<accession>D8SY89</accession>
<evidence type="ECO:0000256" key="1">
    <source>
        <dbReference type="ARBA" id="ARBA00022737"/>
    </source>
</evidence>
<feature type="repeat" description="PPR" evidence="2">
    <location>
        <begin position="144"/>
        <end position="178"/>
    </location>
</feature>
<dbReference type="KEGG" id="smo:SELMODRAFT_127736"/>
<dbReference type="GO" id="GO:0048731">
    <property type="term" value="P:system development"/>
    <property type="evidence" value="ECO:0007669"/>
    <property type="project" value="UniProtKB-ARBA"/>
</dbReference>
<dbReference type="HOGENOM" id="CLU_002706_0_1_1"/>
<dbReference type="FunFam" id="1.25.40.10:FF:000285">
    <property type="entry name" value="Pentatricopeptide repeat-containing protein, chloroplastic"/>
    <property type="match status" value="1"/>
</dbReference>
<proteinExistence type="predicted"/>
<evidence type="ECO:0008006" key="5">
    <source>
        <dbReference type="Google" id="ProtNLM"/>
    </source>
</evidence>
<dbReference type="InterPro" id="IPR046960">
    <property type="entry name" value="PPR_At4g14850-like_plant"/>
</dbReference>
<dbReference type="EMBL" id="GL377652">
    <property type="protein sequence ID" value="EFJ10659.1"/>
    <property type="molecule type" value="Genomic_DNA"/>
</dbReference>
<reference evidence="3 4" key="1">
    <citation type="journal article" date="2011" name="Science">
        <title>The Selaginella genome identifies genetic changes associated with the evolution of vascular plants.</title>
        <authorList>
            <person name="Banks J.A."/>
            <person name="Nishiyama T."/>
            <person name="Hasebe M."/>
            <person name="Bowman J.L."/>
            <person name="Gribskov M."/>
            <person name="dePamphilis C."/>
            <person name="Albert V.A."/>
            <person name="Aono N."/>
            <person name="Aoyama T."/>
            <person name="Ambrose B.A."/>
            <person name="Ashton N.W."/>
            <person name="Axtell M.J."/>
            <person name="Barker E."/>
            <person name="Barker M.S."/>
            <person name="Bennetzen J.L."/>
            <person name="Bonawitz N.D."/>
            <person name="Chapple C."/>
            <person name="Cheng C."/>
            <person name="Correa L.G."/>
            <person name="Dacre M."/>
            <person name="DeBarry J."/>
            <person name="Dreyer I."/>
            <person name="Elias M."/>
            <person name="Engstrom E.M."/>
            <person name="Estelle M."/>
            <person name="Feng L."/>
            <person name="Finet C."/>
            <person name="Floyd S.K."/>
            <person name="Frommer W.B."/>
            <person name="Fujita T."/>
            <person name="Gramzow L."/>
            <person name="Gutensohn M."/>
            <person name="Harholt J."/>
            <person name="Hattori M."/>
            <person name="Heyl A."/>
            <person name="Hirai T."/>
            <person name="Hiwatashi Y."/>
            <person name="Ishikawa M."/>
            <person name="Iwata M."/>
            <person name="Karol K.G."/>
            <person name="Koehler B."/>
            <person name="Kolukisaoglu U."/>
            <person name="Kubo M."/>
            <person name="Kurata T."/>
            <person name="Lalonde S."/>
            <person name="Li K."/>
            <person name="Li Y."/>
            <person name="Litt A."/>
            <person name="Lyons E."/>
            <person name="Manning G."/>
            <person name="Maruyama T."/>
            <person name="Michael T.P."/>
            <person name="Mikami K."/>
            <person name="Miyazaki S."/>
            <person name="Morinaga S."/>
            <person name="Murata T."/>
            <person name="Mueller-Roeber B."/>
            <person name="Nelson D.R."/>
            <person name="Obara M."/>
            <person name="Oguri Y."/>
            <person name="Olmstead R.G."/>
            <person name="Onodera N."/>
            <person name="Petersen B.L."/>
            <person name="Pils B."/>
            <person name="Prigge M."/>
            <person name="Rensing S.A."/>
            <person name="Riano-Pachon D.M."/>
            <person name="Roberts A.W."/>
            <person name="Sato Y."/>
            <person name="Scheller H.V."/>
            <person name="Schulz B."/>
            <person name="Schulz C."/>
            <person name="Shakirov E.V."/>
            <person name="Shibagaki N."/>
            <person name="Shinohara N."/>
            <person name="Shippen D.E."/>
            <person name="Soerensen I."/>
            <person name="Sotooka R."/>
            <person name="Sugimoto N."/>
            <person name="Sugita M."/>
            <person name="Sumikawa N."/>
            <person name="Tanurdzic M."/>
            <person name="Theissen G."/>
            <person name="Ulvskov P."/>
            <person name="Wakazuki S."/>
            <person name="Weng J.K."/>
            <person name="Willats W.W."/>
            <person name="Wipf D."/>
            <person name="Wolf P.G."/>
            <person name="Yang L."/>
            <person name="Zimmer A.D."/>
            <person name="Zhu Q."/>
            <person name="Mitros T."/>
            <person name="Hellsten U."/>
            <person name="Loque D."/>
            <person name="Otillar R."/>
            <person name="Salamov A."/>
            <person name="Schmutz J."/>
            <person name="Shapiro H."/>
            <person name="Lindquist E."/>
            <person name="Lucas S."/>
            <person name="Rokhsar D."/>
            <person name="Grigoriev I.V."/>
        </authorList>
    </citation>
    <scope>NUCLEOTIDE SEQUENCE [LARGE SCALE GENOMIC DNA]</scope>
</reference>
<dbReference type="GO" id="GO:0009451">
    <property type="term" value="P:RNA modification"/>
    <property type="evidence" value="ECO:0007669"/>
    <property type="project" value="InterPro"/>
</dbReference>
<dbReference type="NCBIfam" id="TIGR00756">
    <property type="entry name" value="PPR"/>
    <property type="match status" value="4"/>
</dbReference>
<dbReference type="Pfam" id="PF01535">
    <property type="entry name" value="PPR"/>
    <property type="match status" value="6"/>
</dbReference>
<keyword evidence="1" id="KW-0677">Repeat</keyword>
<dbReference type="FunFam" id="1.25.40.10:FF:000158">
    <property type="entry name" value="pentatricopeptide repeat-containing protein At2g33680"/>
    <property type="match status" value="1"/>
</dbReference>
<dbReference type="PROSITE" id="PS51375">
    <property type="entry name" value="PPR"/>
    <property type="match status" value="5"/>
</dbReference>
<feature type="repeat" description="PPR" evidence="2">
    <location>
        <begin position="488"/>
        <end position="522"/>
    </location>
</feature>
<keyword evidence="4" id="KW-1185">Reference proteome</keyword>
<dbReference type="eggNOG" id="KOG4197">
    <property type="taxonomic scope" value="Eukaryota"/>
</dbReference>
<dbReference type="InterPro" id="IPR011990">
    <property type="entry name" value="TPR-like_helical_dom_sf"/>
</dbReference>
<evidence type="ECO:0000313" key="3">
    <source>
        <dbReference type="EMBL" id="EFJ10659.1"/>
    </source>
</evidence>
<dbReference type="PANTHER" id="PTHR24015:SF548">
    <property type="entry name" value="OS08G0340900 PROTEIN"/>
    <property type="match status" value="1"/>
</dbReference>
<dbReference type="InParanoid" id="D8SY89"/>
<dbReference type="AlphaFoldDB" id="D8SY89"/>
<dbReference type="GO" id="GO:0003723">
    <property type="term" value="F:RNA binding"/>
    <property type="evidence" value="ECO:0007669"/>
    <property type="project" value="InterPro"/>
</dbReference>
<feature type="repeat" description="PPR" evidence="2">
    <location>
        <begin position="280"/>
        <end position="314"/>
    </location>
</feature>
<dbReference type="Gene3D" id="1.25.40.10">
    <property type="entry name" value="Tetratricopeptide repeat domain"/>
    <property type="match status" value="6"/>
</dbReference>
<protein>
    <recommendedName>
        <fullName evidence="5">Pentacotripeptide-repeat region of PRORP domain-containing protein</fullName>
    </recommendedName>
</protein>
<dbReference type="PANTHER" id="PTHR24015">
    <property type="entry name" value="OS07G0578800 PROTEIN-RELATED"/>
    <property type="match status" value="1"/>
</dbReference>
<gene>
    <name evidence="3" type="ORF">SELMODRAFT_127736</name>
</gene>
<dbReference type="InterPro" id="IPR002885">
    <property type="entry name" value="PPR_rpt"/>
</dbReference>